<keyword evidence="14 20" id="KW-0472">Membrane</keyword>
<evidence type="ECO:0000256" key="13">
    <source>
        <dbReference type="ARBA" id="ARBA00023098"/>
    </source>
</evidence>
<evidence type="ECO:0000313" key="22">
    <source>
        <dbReference type="Proteomes" id="UP000649617"/>
    </source>
</evidence>
<evidence type="ECO:0000256" key="10">
    <source>
        <dbReference type="ARBA" id="ARBA00022989"/>
    </source>
</evidence>
<dbReference type="GO" id="GO:0047598">
    <property type="term" value="F:7-dehydrocholesterol reductase activity"/>
    <property type="evidence" value="ECO:0007669"/>
    <property type="project" value="UniProtKB-EC"/>
</dbReference>
<dbReference type="OrthoDB" id="5326588at2759"/>
<feature type="transmembrane region" description="Helical" evidence="20">
    <location>
        <begin position="178"/>
        <end position="196"/>
    </location>
</feature>
<evidence type="ECO:0000256" key="16">
    <source>
        <dbReference type="ARBA" id="ARBA00023221"/>
    </source>
</evidence>
<evidence type="ECO:0000256" key="7">
    <source>
        <dbReference type="ARBA" id="ARBA00022824"/>
    </source>
</evidence>
<evidence type="ECO:0000256" key="4">
    <source>
        <dbReference type="ARBA" id="ARBA00022548"/>
    </source>
</evidence>
<keyword evidence="3" id="KW-0444">Lipid biosynthesis</keyword>
<dbReference type="Proteomes" id="UP000649617">
    <property type="component" value="Unassembled WGS sequence"/>
</dbReference>
<feature type="transmembrane region" description="Helical" evidence="20">
    <location>
        <begin position="55"/>
        <end position="75"/>
    </location>
</feature>
<feature type="transmembrane region" description="Helical" evidence="20">
    <location>
        <begin position="20"/>
        <end position="43"/>
    </location>
</feature>
<keyword evidence="10 20" id="KW-1133">Transmembrane helix</keyword>
<dbReference type="InterPro" id="IPR001171">
    <property type="entry name" value="ERG24_DHCR-like"/>
</dbReference>
<dbReference type="AlphaFoldDB" id="A0A812WEC2"/>
<evidence type="ECO:0000256" key="8">
    <source>
        <dbReference type="ARBA" id="ARBA00022857"/>
    </source>
</evidence>
<evidence type="ECO:0000256" key="3">
    <source>
        <dbReference type="ARBA" id="ARBA00022516"/>
    </source>
</evidence>
<dbReference type="EMBL" id="CAJNIZ010043756">
    <property type="protein sequence ID" value="CAE7668131.1"/>
    <property type="molecule type" value="Genomic_DNA"/>
</dbReference>
<dbReference type="PANTHER" id="PTHR21257:SF38">
    <property type="entry name" value="7-DEHYDROCHOLESTEROL REDUCTASE"/>
    <property type="match status" value="1"/>
</dbReference>
<keyword evidence="9" id="KW-0752">Steroid biosynthesis</keyword>
<dbReference type="PROSITE" id="PS01018">
    <property type="entry name" value="STEROL_REDUCT_2"/>
    <property type="match status" value="1"/>
</dbReference>
<evidence type="ECO:0000256" key="20">
    <source>
        <dbReference type="SAM" id="Phobius"/>
    </source>
</evidence>
<keyword evidence="5 20" id="KW-0812">Transmembrane</keyword>
<evidence type="ECO:0000256" key="19">
    <source>
        <dbReference type="ARBA" id="ARBA00042688"/>
    </source>
</evidence>
<evidence type="ECO:0000256" key="18">
    <source>
        <dbReference type="ARBA" id="ARBA00039984"/>
    </source>
</evidence>
<evidence type="ECO:0000256" key="5">
    <source>
        <dbReference type="ARBA" id="ARBA00022692"/>
    </source>
</evidence>
<name>A0A812WEC2_SYMPI</name>
<keyword evidence="13" id="KW-0443">Lipid metabolism</keyword>
<dbReference type="InterPro" id="IPR018083">
    <property type="entry name" value="Sterol_reductase_CS"/>
</dbReference>
<evidence type="ECO:0000313" key="21">
    <source>
        <dbReference type="EMBL" id="CAE7668131.1"/>
    </source>
</evidence>
<evidence type="ECO:0000256" key="9">
    <source>
        <dbReference type="ARBA" id="ARBA00022955"/>
    </source>
</evidence>
<reference evidence="21" key="1">
    <citation type="submission" date="2021-02" db="EMBL/GenBank/DDBJ databases">
        <authorList>
            <person name="Dougan E. K."/>
            <person name="Rhodes N."/>
            <person name="Thang M."/>
            <person name="Chan C."/>
        </authorList>
    </citation>
    <scope>NUCLEOTIDE SEQUENCE</scope>
</reference>
<proteinExistence type="inferred from homology"/>
<evidence type="ECO:0000256" key="11">
    <source>
        <dbReference type="ARBA" id="ARBA00023002"/>
    </source>
</evidence>
<dbReference type="PANTHER" id="PTHR21257">
    <property type="entry name" value="DELTA(14)-STEROL REDUCTASE"/>
    <property type="match status" value="1"/>
</dbReference>
<dbReference type="GO" id="GO:0005789">
    <property type="term" value="C:endoplasmic reticulum membrane"/>
    <property type="evidence" value="ECO:0007669"/>
    <property type="project" value="UniProtKB-SubCell"/>
</dbReference>
<dbReference type="GO" id="GO:0016132">
    <property type="term" value="P:brassinosteroid biosynthetic process"/>
    <property type="evidence" value="ECO:0007669"/>
    <property type="project" value="TreeGrafter"/>
</dbReference>
<feature type="transmembrane region" description="Helical" evidence="20">
    <location>
        <begin position="208"/>
        <end position="230"/>
    </location>
</feature>
<dbReference type="Pfam" id="PF01222">
    <property type="entry name" value="ERG4_ERG24"/>
    <property type="match status" value="1"/>
</dbReference>
<dbReference type="EC" id="1.3.1.21" evidence="17"/>
<comment type="similarity">
    <text evidence="2">Belongs to the ERG4/ERG24 family.</text>
</comment>
<dbReference type="GO" id="GO:0006695">
    <property type="term" value="P:cholesterol biosynthetic process"/>
    <property type="evidence" value="ECO:0007669"/>
    <property type="project" value="UniProtKB-KW"/>
</dbReference>
<evidence type="ECO:0000256" key="2">
    <source>
        <dbReference type="ARBA" id="ARBA00005402"/>
    </source>
</evidence>
<sequence>MRLMPGPEFRGPISPCGNVPLYKLNGVKCFLFSVAAFGAGVYLKIFPGSIVFDNFVKLTAAMNLFAFGFCGFLTVKGFCFPSSSDSGSSGNVVMDFYWGTELYPRILGWDVKVFTNCRFGMMFWGLGSISFACAQYEHHGVLTLPMLVSVSLQFIYVFKFFWWESGYFKTIDIMHDRAGYYICWGCLVWLPTLYTSPASFLVHHREDWQPLSALVVFVAGVVAIYLNYWVDIQRQEFRAKDGRMKINGKEAEFIVASYETEDGKKHESKLLLSGWWGMSRKINYVFEILSAFLWSVPFAHPTFLTPNLYWIFLVILLLDRAYRDDVRCREKYGKDWNRYCECVPYLLFPGIW</sequence>
<keyword evidence="7" id="KW-0256">Endoplasmic reticulum</keyword>
<evidence type="ECO:0000256" key="1">
    <source>
        <dbReference type="ARBA" id="ARBA00004477"/>
    </source>
</evidence>
<keyword evidence="6" id="KW-0152">Cholesterol biosynthesis</keyword>
<feature type="transmembrane region" description="Helical" evidence="20">
    <location>
        <begin position="140"/>
        <end position="158"/>
    </location>
</feature>
<evidence type="ECO:0000256" key="15">
    <source>
        <dbReference type="ARBA" id="ARBA00023166"/>
    </source>
</evidence>
<comment type="caution">
    <text evidence="21">The sequence shown here is derived from an EMBL/GenBank/DDBJ whole genome shotgun (WGS) entry which is preliminary data.</text>
</comment>
<evidence type="ECO:0000256" key="12">
    <source>
        <dbReference type="ARBA" id="ARBA00023011"/>
    </source>
</evidence>
<gene>
    <name evidence="21" type="primary">DWF5</name>
    <name evidence="21" type="ORF">SPIL2461_LOCUS18351</name>
</gene>
<dbReference type="Gene3D" id="1.20.120.1630">
    <property type="match status" value="1"/>
</dbReference>
<keyword evidence="8" id="KW-0521">NADP</keyword>
<keyword evidence="22" id="KW-1185">Reference proteome</keyword>
<accession>A0A812WEC2</accession>
<organism evidence="21 22">
    <name type="scientific">Symbiodinium pilosum</name>
    <name type="common">Dinoflagellate</name>
    <dbReference type="NCBI Taxonomy" id="2952"/>
    <lineage>
        <taxon>Eukaryota</taxon>
        <taxon>Sar</taxon>
        <taxon>Alveolata</taxon>
        <taxon>Dinophyceae</taxon>
        <taxon>Suessiales</taxon>
        <taxon>Symbiodiniaceae</taxon>
        <taxon>Symbiodinium</taxon>
    </lineage>
</organism>
<evidence type="ECO:0000256" key="17">
    <source>
        <dbReference type="ARBA" id="ARBA00038851"/>
    </source>
</evidence>
<keyword evidence="16" id="KW-0753">Steroid metabolism</keyword>
<keyword evidence="4" id="KW-0153">Cholesterol metabolism</keyword>
<feature type="transmembrane region" description="Helical" evidence="20">
    <location>
        <begin position="282"/>
        <end position="300"/>
    </location>
</feature>
<evidence type="ECO:0000256" key="6">
    <source>
        <dbReference type="ARBA" id="ARBA00022778"/>
    </source>
</evidence>
<keyword evidence="12" id="KW-0756">Sterol biosynthesis</keyword>
<keyword evidence="15" id="KW-1207">Sterol metabolism</keyword>
<protein>
    <recommendedName>
        <fullName evidence="18">7-dehydrocholesterol reductase</fullName>
        <ecNumber evidence="17">1.3.1.21</ecNumber>
    </recommendedName>
    <alternativeName>
        <fullName evidence="19">Sterol Delta(7)-reductase</fullName>
    </alternativeName>
</protein>
<comment type="subcellular location">
    <subcellularLocation>
        <location evidence="1">Endoplasmic reticulum membrane</location>
        <topology evidence="1">Multi-pass membrane protein</topology>
    </subcellularLocation>
</comment>
<keyword evidence="11" id="KW-0560">Oxidoreductase</keyword>
<evidence type="ECO:0000256" key="14">
    <source>
        <dbReference type="ARBA" id="ARBA00023136"/>
    </source>
</evidence>